<evidence type="ECO:0000313" key="3">
    <source>
        <dbReference type="Proteomes" id="UP000634136"/>
    </source>
</evidence>
<dbReference type="SUPFAM" id="SSF56672">
    <property type="entry name" value="DNA/RNA polymerases"/>
    <property type="match status" value="1"/>
</dbReference>
<keyword evidence="3" id="KW-1185">Reference proteome</keyword>
<dbReference type="PANTHER" id="PTHR11439:SF483">
    <property type="entry name" value="PEPTIDE SYNTHASE GLIP-LIKE, PUTATIVE (AFU_ORTHOLOGUE AFUA_3G12920)-RELATED"/>
    <property type="match status" value="1"/>
</dbReference>
<dbReference type="OrthoDB" id="1690103at2759"/>
<dbReference type="InterPro" id="IPR013103">
    <property type="entry name" value="RVT_2"/>
</dbReference>
<evidence type="ECO:0000259" key="1">
    <source>
        <dbReference type="Pfam" id="PF07727"/>
    </source>
</evidence>
<dbReference type="InterPro" id="IPR043502">
    <property type="entry name" value="DNA/RNA_pol_sf"/>
</dbReference>
<proteinExistence type="predicted"/>
<comment type="caution">
    <text evidence="2">The sequence shown here is derived from an EMBL/GenBank/DDBJ whole genome shotgun (WGS) entry which is preliminary data.</text>
</comment>
<sequence>MVPCVSSIETPSLESRAAFQNDSNKSSTNSEALELSNYNEDIRLSEVKTPSVLTLRSEPWSVTEALAQPHWKQAMLDELRALHMKKTLHLRSWLTQNGFSKLCSNPMVQFLSTRRDWWPKLWQPPSTNWEVRQLDVNNAFLNGVIQEDVFIRQPEGFGHSKYSDYNAQSDTSLFFFRSKQLTVYILIYVDDILITGKNSQFLHTFVKKLNVVFALKDLGPLYYFLGVEVYHDNTGRQFSKLQGSVMKDPSVYRQAVGSLQSLLTTRPDIAYSVNKLSQFMSEPTEEHYQGVK</sequence>
<dbReference type="Proteomes" id="UP000634136">
    <property type="component" value="Unassembled WGS sequence"/>
</dbReference>
<dbReference type="AlphaFoldDB" id="A0A834XEK5"/>
<evidence type="ECO:0000313" key="2">
    <source>
        <dbReference type="EMBL" id="KAF7843803.1"/>
    </source>
</evidence>
<gene>
    <name evidence="2" type="ORF">G2W53_000708</name>
</gene>
<dbReference type="PANTHER" id="PTHR11439">
    <property type="entry name" value="GAG-POL-RELATED RETROTRANSPOSON"/>
    <property type="match status" value="1"/>
</dbReference>
<organism evidence="2 3">
    <name type="scientific">Senna tora</name>
    <dbReference type="NCBI Taxonomy" id="362788"/>
    <lineage>
        <taxon>Eukaryota</taxon>
        <taxon>Viridiplantae</taxon>
        <taxon>Streptophyta</taxon>
        <taxon>Embryophyta</taxon>
        <taxon>Tracheophyta</taxon>
        <taxon>Spermatophyta</taxon>
        <taxon>Magnoliopsida</taxon>
        <taxon>eudicotyledons</taxon>
        <taxon>Gunneridae</taxon>
        <taxon>Pentapetalae</taxon>
        <taxon>rosids</taxon>
        <taxon>fabids</taxon>
        <taxon>Fabales</taxon>
        <taxon>Fabaceae</taxon>
        <taxon>Caesalpinioideae</taxon>
        <taxon>Cassia clade</taxon>
        <taxon>Senna</taxon>
    </lineage>
</organism>
<name>A0A834XEK5_9FABA</name>
<protein>
    <submittedName>
        <fullName evidence="2">Copia protein</fullName>
    </submittedName>
</protein>
<dbReference type="EMBL" id="JAAIUW010000001">
    <property type="protein sequence ID" value="KAF7843803.1"/>
    <property type="molecule type" value="Genomic_DNA"/>
</dbReference>
<feature type="domain" description="Reverse transcriptase Ty1/copia-type" evidence="1">
    <location>
        <begin position="179"/>
        <end position="240"/>
    </location>
</feature>
<reference evidence="2" key="1">
    <citation type="submission" date="2020-09" db="EMBL/GenBank/DDBJ databases">
        <title>Genome-Enabled Discovery of Anthraquinone Biosynthesis in Senna tora.</title>
        <authorList>
            <person name="Kang S.-H."/>
            <person name="Pandey R.P."/>
            <person name="Lee C.-M."/>
            <person name="Sim J.-S."/>
            <person name="Jeong J.-T."/>
            <person name="Choi B.-S."/>
            <person name="Jung M."/>
            <person name="Ginzburg D."/>
            <person name="Zhao K."/>
            <person name="Won S.Y."/>
            <person name="Oh T.-J."/>
            <person name="Yu Y."/>
            <person name="Kim N.-H."/>
            <person name="Lee O.R."/>
            <person name="Lee T.-H."/>
            <person name="Bashyal P."/>
            <person name="Kim T.-S."/>
            <person name="Lee W.-H."/>
            <person name="Kawkins C."/>
            <person name="Kim C.-K."/>
            <person name="Kim J.S."/>
            <person name="Ahn B.O."/>
            <person name="Rhee S.Y."/>
            <person name="Sohng J.K."/>
        </authorList>
    </citation>
    <scope>NUCLEOTIDE SEQUENCE</scope>
    <source>
        <tissue evidence="2">Leaf</tissue>
    </source>
</reference>
<dbReference type="Pfam" id="PF07727">
    <property type="entry name" value="RVT_2"/>
    <property type="match status" value="1"/>
</dbReference>
<accession>A0A834XEK5</accession>